<dbReference type="Pfam" id="PF21016">
    <property type="entry name" value="RlmN_N"/>
    <property type="match status" value="1"/>
</dbReference>
<dbReference type="CDD" id="cd01335">
    <property type="entry name" value="Radical_SAM"/>
    <property type="match status" value="1"/>
</dbReference>
<evidence type="ECO:0000313" key="16">
    <source>
        <dbReference type="EMBL" id="KPK70830.1"/>
    </source>
</evidence>
<dbReference type="SFLD" id="SFLDS00029">
    <property type="entry name" value="Radical_SAM"/>
    <property type="match status" value="1"/>
</dbReference>
<dbReference type="GO" id="GO:0046872">
    <property type="term" value="F:metal ion binding"/>
    <property type="evidence" value="ECO:0007669"/>
    <property type="project" value="UniProtKB-KW"/>
</dbReference>
<dbReference type="HAMAP" id="MF_01849">
    <property type="entry name" value="RNA_methyltr_RlmN"/>
    <property type="match status" value="1"/>
</dbReference>
<dbReference type="SMART" id="SM00729">
    <property type="entry name" value="Elp3"/>
    <property type="match status" value="1"/>
</dbReference>
<keyword evidence="7 13" id="KW-0949">S-adenosyl-L-methionine</keyword>
<dbReference type="EMBL" id="LJUI01000009">
    <property type="protein sequence ID" value="KPK70830.1"/>
    <property type="molecule type" value="Genomic_DNA"/>
</dbReference>
<comment type="catalytic activity">
    <reaction evidence="13">
        <text>adenosine(37) in tRNA + 2 reduced [2Fe-2S]-[ferredoxin] + 2 S-adenosyl-L-methionine = 2-methyladenosine(37) in tRNA + 5'-deoxyadenosine + L-methionine + 2 oxidized [2Fe-2S]-[ferredoxin] + S-adenosyl-L-homocysteine</text>
        <dbReference type="Rhea" id="RHEA:43332"/>
        <dbReference type="Rhea" id="RHEA-COMP:10000"/>
        <dbReference type="Rhea" id="RHEA-COMP:10001"/>
        <dbReference type="Rhea" id="RHEA-COMP:10162"/>
        <dbReference type="Rhea" id="RHEA-COMP:10485"/>
        <dbReference type="ChEBI" id="CHEBI:17319"/>
        <dbReference type="ChEBI" id="CHEBI:33737"/>
        <dbReference type="ChEBI" id="CHEBI:33738"/>
        <dbReference type="ChEBI" id="CHEBI:57844"/>
        <dbReference type="ChEBI" id="CHEBI:57856"/>
        <dbReference type="ChEBI" id="CHEBI:59789"/>
        <dbReference type="ChEBI" id="CHEBI:74411"/>
        <dbReference type="ChEBI" id="CHEBI:74497"/>
        <dbReference type="EC" id="2.1.1.192"/>
    </reaction>
</comment>
<keyword evidence="12 13" id="KW-1015">Disulfide bond</keyword>
<dbReference type="InterPro" id="IPR048641">
    <property type="entry name" value="RlmN_N"/>
</dbReference>
<comment type="catalytic activity">
    <reaction evidence="13">
        <text>adenosine(2503) in 23S rRNA + 2 reduced [2Fe-2S]-[ferredoxin] + 2 S-adenosyl-L-methionine = 2-methyladenosine(2503) in 23S rRNA + 5'-deoxyadenosine + L-methionine + 2 oxidized [2Fe-2S]-[ferredoxin] + S-adenosyl-L-homocysteine</text>
        <dbReference type="Rhea" id="RHEA:42916"/>
        <dbReference type="Rhea" id="RHEA-COMP:10000"/>
        <dbReference type="Rhea" id="RHEA-COMP:10001"/>
        <dbReference type="Rhea" id="RHEA-COMP:10152"/>
        <dbReference type="Rhea" id="RHEA-COMP:10282"/>
        <dbReference type="ChEBI" id="CHEBI:17319"/>
        <dbReference type="ChEBI" id="CHEBI:33737"/>
        <dbReference type="ChEBI" id="CHEBI:33738"/>
        <dbReference type="ChEBI" id="CHEBI:57844"/>
        <dbReference type="ChEBI" id="CHEBI:57856"/>
        <dbReference type="ChEBI" id="CHEBI:59789"/>
        <dbReference type="ChEBI" id="CHEBI:74411"/>
        <dbReference type="ChEBI" id="CHEBI:74497"/>
        <dbReference type="EC" id="2.1.1.192"/>
    </reaction>
</comment>
<evidence type="ECO:0000256" key="2">
    <source>
        <dbReference type="ARBA" id="ARBA00022485"/>
    </source>
</evidence>
<keyword evidence="6 13" id="KW-0808">Transferase</keyword>
<feature type="binding site" evidence="13">
    <location>
        <position position="112"/>
    </location>
    <ligand>
        <name>[4Fe-4S] cluster</name>
        <dbReference type="ChEBI" id="CHEBI:49883"/>
        <note>4Fe-4S-S-AdoMet</note>
    </ligand>
</feature>
<feature type="binding site" evidence="13">
    <location>
        <position position="191"/>
    </location>
    <ligand>
        <name>S-adenosyl-L-methionine</name>
        <dbReference type="ChEBI" id="CHEBI:59789"/>
    </ligand>
</feature>
<dbReference type="SFLD" id="SFLDF00275">
    <property type="entry name" value="adenosine_C2_methyltransferase"/>
    <property type="match status" value="1"/>
</dbReference>
<comment type="caution">
    <text evidence="13">Lacks conserved residue(s) required for the propagation of feature annotation.</text>
</comment>
<gene>
    <name evidence="13" type="primary">rlmN</name>
    <name evidence="16" type="ORF">AMJ82_02185</name>
</gene>
<dbReference type="SFLD" id="SFLDG01062">
    <property type="entry name" value="methyltransferase_(Class_A)"/>
    <property type="match status" value="1"/>
</dbReference>
<dbReference type="PROSITE" id="PS51918">
    <property type="entry name" value="RADICAL_SAM"/>
    <property type="match status" value="1"/>
</dbReference>
<dbReference type="Gene3D" id="1.10.150.530">
    <property type="match status" value="1"/>
</dbReference>
<keyword evidence="9 13" id="KW-0479">Metal-binding</keyword>
<feature type="domain" description="Radical SAM core" evidence="15">
    <location>
        <begin position="91"/>
        <end position="328"/>
    </location>
</feature>
<feature type="active site" description="Proton acceptor" evidence="13">
    <location>
        <position position="85"/>
    </location>
</feature>
<evidence type="ECO:0000256" key="14">
    <source>
        <dbReference type="SAM" id="MobiDB-lite"/>
    </source>
</evidence>
<protein>
    <recommendedName>
        <fullName evidence="13">Probable dual-specificity RNA methyltransferase RlmN</fullName>
        <ecNumber evidence="13">2.1.1.192</ecNumber>
    </recommendedName>
    <alternativeName>
        <fullName evidence="13">23S rRNA (adenine(2503)-C(2))-methyltransferase</fullName>
    </alternativeName>
    <alternativeName>
        <fullName evidence="13">23S rRNA m2A2503 methyltransferase</fullName>
    </alternativeName>
    <alternativeName>
        <fullName evidence="13">Ribosomal RNA large subunit methyltransferase N</fullName>
    </alternativeName>
    <alternativeName>
        <fullName evidence="13">tRNA (adenine(37)-C(2))-methyltransferase</fullName>
    </alternativeName>
    <alternativeName>
        <fullName evidence="13">tRNA m2A37 methyltransferase</fullName>
    </alternativeName>
</protein>
<dbReference type="SUPFAM" id="SSF102114">
    <property type="entry name" value="Radical SAM enzymes"/>
    <property type="match status" value="1"/>
</dbReference>
<dbReference type="PANTHER" id="PTHR30544">
    <property type="entry name" value="23S RRNA METHYLTRANSFERASE"/>
    <property type="match status" value="1"/>
</dbReference>
<accession>A0A0S8GDA6</accession>
<evidence type="ECO:0000256" key="11">
    <source>
        <dbReference type="ARBA" id="ARBA00023014"/>
    </source>
</evidence>
<name>A0A0S8GDA6_UNCT6</name>
<evidence type="ECO:0000256" key="1">
    <source>
        <dbReference type="ARBA" id="ARBA00004496"/>
    </source>
</evidence>
<dbReference type="GO" id="GO:0002935">
    <property type="term" value="F:tRNA (adenine(37)-C2)-methyltransferase activity"/>
    <property type="evidence" value="ECO:0007669"/>
    <property type="project" value="UniProtKB-UniRule"/>
</dbReference>
<keyword evidence="2 13" id="KW-0004">4Fe-4S</keyword>
<organism evidence="16 17">
    <name type="scientific">candidate division TA06 bacterium SM23_40</name>
    <dbReference type="NCBI Taxonomy" id="1703774"/>
    <lineage>
        <taxon>Bacteria</taxon>
        <taxon>Bacteria division TA06</taxon>
    </lineage>
</organism>
<evidence type="ECO:0000256" key="6">
    <source>
        <dbReference type="ARBA" id="ARBA00022679"/>
    </source>
</evidence>
<comment type="caution">
    <text evidence="16">The sequence shown here is derived from an EMBL/GenBank/DDBJ whole genome shotgun (WGS) entry which is preliminary data.</text>
</comment>
<evidence type="ECO:0000256" key="10">
    <source>
        <dbReference type="ARBA" id="ARBA00023004"/>
    </source>
</evidence>
<feature type="binding site" evidence="13">
    <location>
        <position position="105"/>
    </location>
    <ligand>
        <name>[4Fe-4S] cluster</name>
        <dbReference type="ChEBI" id="CHEBI:49883"/>
        <note>4Fe-4S-S-AdoMet</note>
    </ligand>
</feature>
<comment type="function">
    <text evidence="13">Specifically methylates position 2 of adenine 2503 in 23S rRNA and position 2 of adenine 37 in tRNAs.</text>
</comment>
<comment type="miscellaneous">
    <text evidence="13">Reaction proceeds by a ping-pong mechanism involving intermediate methylation of a conserved cysteine residue.</text>
</comment>
<dbReference type="GO" id="GO:0019843">
    <property type="term" value="F:rRNA binding"/>
    <property type="evidence" value="ECO:0007669"/>
    <property type="project" value="UniProtKB-UniRule"/>
</dbReference>
<evidence type="ECO:0000256" key="5">
    <source>
        <dbReference type="ARBA" id="ARBA00022603"/>
    </source>
</evidence>
<dbReference type="GO" id="GO:0005737">
    <property type="term" value="C:cytoplasm"/>
    <property type="evidence" value="ECO:0007669"/>
    <property type="project" value="UniProtKB-SubCell"/>
</dbReference>
<dbReference type="GO" id="GO:0070040">
    <property type="term" value="F:rRNA (adenine(2503)-C2-)-methyltransferase activity"/>
    <property type="evidence" value="ECO:0007669"/>
    <property type="project" value="UniProtKB-UniRule"/>
</dbReference>
<evidence type="ECO:0000256" key="3">
    <source>
        <dbReference type="ARBA" id="ARBA00022490"/>
    </source>
</evidence>
<dbReference type="InterPro" id="IPR013785">
    <property type="entry name" value="Aldolase_TIM"/>
</dbReference>
<feature type="compositionally biased region" description="Basic residues" evidence="14">
    <location>
        <begin position="343"/>
        <end position="368"/>
    </location>
</feature>
<dbReference type="GO" id="GO:0030488">
    <property type="term" value="P:tRNA methylation"/>
    <property type="evidence" value="ECO:0007669"/>
    <property type="project" value="UniProtKB-UniRule"/>
</dbReference>
<dbReference type="PANTHER" id="PTHR30544:SF5">
    <property type="entry name" value="RADICAL SAM CORE DOMAIN-CONTAINING PROTEIN"/>
    <property type="match status" value="1"/>
</dbReference>
<keyword evidence="11 13" id="KW-0411">Iron-sulfur</keyword>
<feature type="binding site" evidence="13">
    <location>
        <position position="109"/>
    </location>
    <ligand>
        <name>[4Fe-4S] cluster</name>
        <dbReference type="ChEBI" id="CHEBI:49883"/>
        <note>4Fe-4S-S-AdoMet</note>
    </ligand>
</feature>
<comment type="similarity">
    <text evidence="13">Belongs to the radical SAM superfamily. RlmN family.</text>
</comment>
<keyword evidence="5 13" id="KW-0489">Methyltransferase</keyword>
<feature type="region of interest" description="Disordered" evidence="14">
    <location>
        <begin position="342"/>
        <end position="368"/>
    </location>
</feature>
<dbReference type="AlphaFoldDB" id="A0A0S8GDA6"/>
<comment type="cofactor">
    <cofactor evidence="13">
        <name>[4Fe-4S] cluster</name>
        <dbReference type="ChEBI" id="CHEBI:49883"/>
    </cofactor>
    <text evidence="13">Binds 1 [4Fe-4S] cluster. The cluster is coordinated with 3 cysteines and an exchangeable S-adenosyl-L-methionine.</text>
</comment>
<proteinExistence type="inferred from homology"/>
<dbReference type="GO" id="GO:0070475">
    <property type="term" value="P:rRNA base methylation"/>
    <property type="evidence" value="ECO:0007669"/>
    <property type="project" value="UniProtKB-UniRule"/>
</dbReference>
<sequence>MTLEELEAFLLSLGVKSYRAKQIWSWIYQRHVTDFASMSDLSKDLRSRLEDLASIGTLAPHSAMSSTTDRSVKFLFHLDDGLQIESVLIPERHRMTVCISTQVGCALKCRFCATGQMGFRRDLASWEIVEQVLAAEEYMANAEQEGMRRISNVVLMGMGEPLLNYDQTLRAVRVINHDHALRIGARKITVSTAGIVPAIDRLAGEGLQVKLAISLNAATDDLRTWLMPINKRHRLSTLIDSAKRFVETTGKRITFEYVLIDGVNDSRADARNLARLVGDIPCKVNLIPYNPHRSTPFQPSSPDRVQAFRQYLLPRCPAVTLRASRGQDIGAACGQLCTDSVKRPRRAGTSRRPAAHRRAAISRPRQKK</sequence>
<dbReference type="Proteomes" id="UP000051717">
    <property type="component" value="Unassembled WGS sequence"/>
</dbReference>
<evidence type="ECO:0000256" key="12">
    <source>
        <dbReference type="ARBA" id="ARBA00023157"/>
    </source>
</evidence>
<dbReference type="Pfam" id="PF04055">
    <property type="entry name" value="Radical_SAM"/>
    <property type="match status" value="1"/>
</dbReference>
<dbReference type="InterPro" id="IPR006638">
    <property type="entry name" value="Elp3/MiaA/NifB-like_rSAM"/>
</dbReference>
<dbReference type="PIRSF" id="PIRSF006004">
    <property type="entry name" value="CHP00048"/>
    <property type="match status" value="1"/>
</dbReference>
<dbReference type="FunFam" id="3.20.20.70:FF:000014">
    <property type="entry name" value="Probable dual-specificity RNA methyltransferase RlmN"/>
    <property type="match status" value="1"/>
</dbReference>
<keyword evidence="10 13" id="KW-0408">Iron</keyword>
<keyword evidence="3 13" id="KW-0963">Cytoplasm</keyword>
<reference evidence="16 17" key="1">
    <citation type="journal article" date="2015" name="Microbiome">
        <title>Genomic resolution of linkages in carbon, nitrogen, and sulfur cycling among widespread estuary sediment bacteria.</title>
        <authorList>
            <person name="Baker B.J."/>
            <person name="Lazar C.S."/>
            <person name="Teske A.P."/>
            <person name="Dick G.J."/>
        </authorList>
    </citation>
    <scope>NUCLEOTIDE SEQUENCE [LARGE SCALE GENOMIC DNA]</scope>
    <source>
        <strain evidence="16">SM23_40</strain>
    </source>
</reference>
<dbReference type="InterPro" id="IPR027492">
    <property type="entry name" value="RNA_MTrfase_RlmN"/>
</dbReference>
<evidence type="ECO:0000256" key="8">
    <source>
        <dbReference type="ARBA" id="ARBA00022694"/>
    </source>
</evidence>
<dbReference type="InterPro" id="IPR007197">
    <property type="entry name" value="rSAM"/>
</dbReference>
<dbReference type="InterPro" id="IPR040072">
    <property type="entry name" value="Methyltransferase_A"/>
</dbReference>
<evidence type="ECO:0000256" key="9">
    <source>
        <dbReference type="ARBA" id="ARBA00022723"/>
    </source>
</evidence>
<feature type="binding site" evidence="13">
    <location>
        <begin position="214"/>
        <end position="216"/>
    </location>
    <ligand>
        <name>S-adenosyl-L-methionine</name>
        <dbReference type="ChEBI" id="CHEBI:59789"/>
    </ligand>
</feature>
<dbReference type="GO" id="GO:0051539">
    <property type="term" value="F:4 iron, 4 sulfur cluster binding"/>
    <property type="evidence" value="ECO:0007669"/>
    <property type="project" value="UniProtKB-UniRule"/>
</dbReference>
<dbReference type="NCBIfam" id="TIGR00048">
    <property type="entry name" value="rRNA_mod_RlmN"/>
    <property type="match status" value="1"/>
</dbReference>
<evidence type="ECO:0000256" key="7">
    <source>
        <dbReference type="ARBA" id="ARBA00022691"/>
    </source>
</evidence>
<evidence type="ECO:0000256" key="4">
    <source>
        <dbReference type="ARBA" id="ARBA00022552"/>
    </source>
</evidence>
<keyword evidence="4 13" id="KW-0698">rRNA processing</keyword>
<dbReference type="GO" id="GO:0000049">
    <property type="term" value="F:tRNA binding"/>
    <property type="evidence" value="ECO:0007669"/>
    <property type="project" value="UniProtKB-UniRule"/>
</dbReference>
<feature type="binding site" evidence="13">
    <location>
        <begin position="159"/>
        <end position="160"/>
    </location>
    <ligand>
        <name>S-adenosyl-L-methionine</name>
        <dbReference type="ChEBI" id="CHEBI:59789"/>
    </ligand>
</feature>
<dbReference type="EC" id="2.1.1.192" evidence="13"/>
<evidence type="ECO:0000259" key="15">
    <source>
        <dbReference type="PROSITE" id="PS51918"/>
    </source>
</evidence>
<feature type="active site" description="S-methylcysteine intermediate" evidence="13">
    <location>
        <position position="333"/>
    </location>
</feature>
<evidence type="ECO:0000256" key="13">
    <source>
        <dbReference type="HAMAP-Rule" id="MF_01849"/>
    </source>
</evidence>
<dbReference type="PATRIC" id="fig|1703774.3.peg.259"/>
<dbReference type="Gene3D" id="3.20.20.70">
    <property type="entry name" value="Aldolase class I"/>
    <property type="match status" value="1"/>
</dbReference>
<feature type="binding site" evidence="13">
    <location>
        <position position="290"/>
    </location>
    <ligand>
        <name>S-adenosyl-L-methionine</name>
        <dbReference type="ChEBI" id="CHEBI:59789"/>
    </ligand>
</feature>
<dbReference type="InterPro" id="IPR058240">
    <property type="entry name" value="rSAM_sf"/>
</dbReference>
<comment type="subcellular location">
    <subcellularLocation>
        <location evidence="1 13">Cytoplasm</location>
    </subcellularLocation>
</comment>
<evidence type="ECO:0000313" key="17">
    <source>
        <dbReference type="Proteomes" id="UP000051717"/>
    </source>
</evidence>
<dbReference type="InterPro" id="IPR004383">
    <property type="entry name" value="rRNA_lsu_MTrfase_RlmN/Cfr"/>
</dbReference>
<keyword evidence="8 13" id="KW-0819">tRNA processing</keyword>